<feature type="domain" description="Malectin" evidence="14">
    <location>
        <begin position="381"/>
        <end position="520"/>
    </location>
</feature>
<feature type="domain" description="Malectin" evidence="14">
    <location>
        <begin position="712"/>
        <end position="849"/>
    </location>
</feature>
<dbReference type="InterPro" id="IPR039155">
    <property type="entry name" value="MLEC"/>
</dbReference>
<evidence type="ECO:0000256" key="2">
    <source>
        <dbReference type="ARBA" id="ARBA00009141"/>
    </source>
</evidence>
<dbReference type="Pfam" id="PF00150">
    <property type="entry name" value="Cellulase"/>
    <property type="match status" value="1"/>
</dbReference>
<dbReference type="RefSeq" id="WP_126625707.1">
    <property type="nucleotide sequence ID" value="NZ_BIFT01000001.1"/>
</dbReference>
<dbReference type="Pfam" id="PF11721">
    <property type="entry name" value="Malectin"/>
    <property type="match status" value="3"/>
</dbReference>
<evidence type="ECO:0000256" key="11">
    <source>
        <dbReference type="ARBA" id="ARBA00023295"/>
    </source>
</evidence>
<protein>
    <recommendedName>
        <fullName evidence="17">CBM6 domain-containing protein</fullName>
    </recommendedName>
</protein>
<dbReference type="GO" id="GO:0000272">
    <property type="term" value="P:polysaccharide catabolic process"/>
    <property type="evidence" value="ECO:0007669"/>
    <property type="project" value="InterPro"/>
</dbReference>
<evidence type="ECO:0000259" key="14">
    <source>
        <dbReference type="Pfam" id="PF11721"/>
    </source>
</evidence>
<evidence type="ECO:0000256" key="6">
    <source>
        <dbReference type="ARBA" id="ARBA00022824"/>
    </source>
</evidence>
<reference evidence="16" key="1">
    <citation type="submission" date="2018-12" db="EMBL/GenBank/DDBJ databases">
        <title>Tengunoibacter tsumagoiensis gen. nov., sp. nov., Dictyobacter kobayashii sp. nov., D. alpinus sp. nov., and D. joshuensis sp. nov. and description of Dictyobacteraceae fam. nov. within the order Ktedonobacterales isolated from Tengu-no-mugimeshi.</title>
        <authorList>
            <person name="Wang C.M."/>
            <person name="Zheng Y."/>
            <person name="Sakai Y."/>
            <person name="Toyoda A."/>
            <person name="Minakuchi Y."/>
            <person name="Abe K."/>
            <person name="Yokota A."/>
            <person name="Yabe S."/>
        </authorList>
    </citation>
    <scope>NUCLEOTIDE SEQUENCE [LARGE SCALE GENOMIC DNA]</scope>
    <source>
        <strain evidence="16">Uno16</strain>
    </source>
</reference>
<dbReference type="PANTHER" id="PTHR13460">
    <property type="match status" value="1"/>
</dbReference>
<proteinExistence type="inferred from homology"/>
<evidence type="ECO:0000256" key="5">
    <source>
        <dbReference type="ARBA" id="ARBA00022801"/>
    </source>
</evidence>
<evidence type="ECO:0000256" key="10">
    <source>
        <dbReference type="ARBA" id="ARBA00023277"/>
    </source>
</evidence>
<evidence type="ECO:0008006" key="17">
    <source>
        <dbReference type="Google" id="ProtNLM"/>
    </source>
</evidence>
<keyword evidence="16" id="KW-1185">Reference proteome</keyword>
<dbReference type="PROSITE" id="PS00659">
    <property type="entry name" value="GLYCOSYL_HYDROL_F5"/>
    <property type="match status" value="1"/>
</dbReference>
<dbReference type="InterPro" id="IPR018087">
    <property type="entry name" value="Glyco_hydro_5_CS"/>
</dbReference>
<name>A0A402B195_9CHLR</name>
<dbReference type="EMBL" id="BIFT01000001">
    <property type="protein sequence ID" value="GCE25077.1"/>
    <property type="molecule type" value="Genomic_DNA"/>
</dbReference>
<sequence length="857" mass="89392">MRVAVSSRRRWVSVMVLLAMIATEVICFISNSPTRVAHAASPIAGLHISGNHILNSSGQVFIPHGVNRAGTEYICVNSSSVFDGPSDANSVAAIASWGVTTVRVPLNEDCWLGINGLPSGSSAATYQQKIIDYVNLLNANNMAAILDLHWAAPGGQQSTGQDLMPDADHAGAFWTSVANTFKNNSSVIFDLYNEPHPSSWSCWLNGSYGANQSPCGDVGFAVAGMQSMVNAVRSTGAANILMAGGLTWSNDLSQWLQNKPNDPKNNLAASWHLYNFNGCSNTGCWDSQVAPVAAQVPVITGELGENDCGSNFVTSAMNWDDQHDVGYLGWAWNPYDCGGFPALITNYDGTPTAFGQGIKNHLLSLAPPPPPLTPDASGAININTGGSATTGFYADGDYSGGQTASTTNAIDTSAVTKPAPQAVYQSERYGNFTYNVGNLTANAAYTVRLHFAEVYFTSAGQRSFNVSINGNQVISNFDIFASAGGANKAIVKQFNASADASGTVKLQFTSVVNNAKIDGIEVTPAGSSTPTPTPTPSTTPTPTPTPSTTPTPTPTPTPGGSVAINSGGSAVGSFVADTDVSGGTTVATTNTIDTSAVTNPAPQGVYQTERYGNFTYTIPNLTANAAYTVRLHFAEVYFTSAGQRSFNVSINGNQVLSNFDLYAAAGGQNKALIEQFNSRADASGTVTIQFTSVVNNAKIDGIEINPNTSGTVAINAGGNAIGNFSSDGGVSGGTTVSTVNTIDTSAVTNPAPQGVYQSERYGNFTYTIPNLTAKAAYTVRLHFAEVYFTSAGQRSFNVSINGTQALSNFDIFAAAGGQNKAIVKQSTTNADTNGTVTIQFTSVVNNAKICGIEVIPQ</sequence>
<comment type="subcellular location">
    <subcellularLocation>
        <location evidence="1">Endoplasmic reticulum membrane</location>
        <topology evidence="1">Single-pass type I membrane protein</topology>
    </subcellularLocation>
</comment>
<comment type="caution">
    <text evidence="15">The sequence shown here is derived from an EMBL/GenBank/DDBJ whole genome shotgun (WGS) entry which is preliminary data.</text>
</comment>
<evidence type="ECO:0000256" key="8">
    <source>
        <dbReference type="ARBA" id="ARBA00023136"/>
    </source>
</evidence>
<evidence type="ECO:0000256" key="12">
    <source>
        <dbReference type="SAM" id="MobiDB-lite"/>
    </source>
</evidence>
<accession>A0A402B195</accession>
<dbReference type="OrthoDB" id="182870at2"/>
<evidence type="ECO:0000256" key="3">
    <source>
        <dbReference type="ARBA" id="ARBA00022692"/>
    </source>
</evidence>
<dbReference type="GO" id="GO:0030246">
    <property type="term" value="F:carbohydrate binding"/>
    <property type="evidence" value="ECO:0007669"/>
    <property type="project" value="InterPro"/>
</dbReference>
<dbReference type="Proteomes" id="UP000287171">
    <property type="component" value="Unassembled WGS sequence"/>
</dbReference>
<keyword evidence="9" id="KW-0325">Glycoprotein</keyword>
<keyword evidence="10" id="KW-0119">Carbohydrate metabolism</keyword>
<dbReference type="PANTHER" id="PTHR13460:SF0">
    <property type="entry name" value="MALECTIN"/>
    <property type="match status" value="1"/>
</dbReference>
<evidence type="ECO:0000256" key="4">
    <source>
        <dbReference type="ARBA" id="ARBA00022729"/>
    </source>
</evidence>
<evidence type="ECO:0000256" key="9">
    <source>
        <dbReference type="ARBA" id="ARBA00023180"/>
    </source>
</evidence>
<dbReference type="SUPFAM" id="SSF51445">
    <property type="entry name" value="(Trans)glycosidases"/>
    <property type="match status" value="1"/>
</dbReference>
<keyword evidence="8" id="KW-0472">Membrane</keyword>
<dbReference type="InterPro" id="IPR017853">
    <property type="entry name" value="GH"/>
</dbReference>
<keyword evidence="11" id="KW-0326">Glycosidase</keyword>
<feature type="compositionally biased region" description="Pro residues" evidence="12">
    <location>
        <begin position="531"/>
        <end position="557"/>
    </location>
</feature>
<feature type="region of interest" description="Disordered" evidence="12">
    <location>
        <begin position="521"/>
        <end position="559"/>
    </location>
</feature>
<evidence type="ECO:0000256" key="1">
    <source>
        <dbReference type="ARBA" id="ARBA00004115"/>
    </source>
</evidence>
<feature type="domain" description="Malectin" evidence="14">
    <location>
        <begin position="562"/>
        <end position="702"/>
    </location>
</feature>
<evidence type="ECO:0000313" key="16">
    <source>
        <dbReference type="Proteomes" id="UP000287171"/>
    </source>
</evidence>
<dbReference type="GO" id="GO:0004553">
    <property type="term" value="F:hydrolase activity, hydrolyzing O-glycosyl compounds"/>
    <property type="evidence" value="ECO:0007669"/>
    <property type="project" value="InterPro"/>
</dbReference>
<evidence type="ECO:0000313" key="15">
    <source>
        <dbReference type="EMBL" id="GCE25077.1"/>
    </source>
</evidence>
<gene>
    <name evidence="15" type="ORF">KDA_05610</name>
</gene>
<dbReference type="GO" id="GO:0016020">
    <property type="term" value="C:membrane"/>
    <property type="evidence" value="ECO:0007669"/>
    <property type="project" value="TreeGrafter"/>
</dbReference>
<keyword evidence="6" id="KW-0256">Endoplasmic reticulum</keyword>
<keyword evidence="4" id="KW-0732">Signal</keyword>
<feature type="domain" description="Glycoside hydrolase family 5" evidence="13">
    <location>
        <begin position="86"/>
        <end position="335"/>
    </location>
</feature>
<dbReference type="Gene3D" id="2.60.120.430">
    <property type="entry name" value="Galactose-binding lectin"/>
    <property type="match status" value="3"/>
</dbReference>
<dbReference type="InterPro" id="IPR021720">
    <property type="entry name" value="Malectin_dom"/>
</dbReference>
<keyword evidence="5" id="KW-0378">Hydrolase</keyword>
<keyword evidence="7" id="KW-1133">Transmembrane helix</keyword>
<dbReference type="Gene3D" id="3.20.20.80">
    <property type="entry name" value="Glycosidases"/>
    <property type="match status" value="1"/>
</dbReference>
<dbReference type="InterPro" id="IPR001547">
    <property type="entry name" value="Glyco_hydro_5"/>
</dbReference>
<evidence type="ECO:0000259" key="13">
    <source>
        <dbReference type="Pfam" id="PF00150"/>
    </source>
</evidence>
<keyword evidence="3" id="KW-0812">Transmembrane</keyword>
<organism evidence="15 16">
    <name type="scientific">Dictyobacter alpinus</name>
    <dbReference type="NCBI Taxonomy" id="2014873"/>
    <lineage>
        <taxon>Bacteria</taxon>
        <taxon>Bacillati</taxon>
        <taxon>Chloroflexota</taxon>
        <taxon>Ktedonobacteria</taxon>
        <taxon>Ktedonobacterales</taxon>
        <taxon>Dictyobacteraceae</taxon>
        <taxon>Dictyobacter</taxon>
    </lineage>
</organism>
<evidence type="ECO:0000256" key="7">
    <source>
        <dbReference type="ARBA" id="ARBA00022989"/>
    </source>
</evidence>
<comment type="similarity">
    <text evidence="2">Belongs to the malectin family.</text>
</comment>
<dbReference type="AlphaFoldDB" id="A0A402B195"/>